<name>A0AAD7BTN0_MYCRO</name>
<gene>
    <name evidence="5" type="ORF">B0H17DRAFT_1218176</name>
</gene>
<dbReference type="InterPro" id="IPR007219">
    <property type="entry name" value="XnlR_reg_dom"/>
</dbReference>
<dbReference type="GO" id="GO:0006351">
    <property type="term" value="P:DNA-templated transcription"/>
    <property type="evidence" value="ECO:0007669"/>
    <property type="project" value="InterPro"/>
</dbReference>
<keyword evidence="1" id="KW-0479">Metal-binding</keyword>
<dbReference type="Proteomes" id="UP001221757">
    <property type="component" value="Unassembled WGS sequence"/>
</dbReference>
<protein>
    <submittedName>
        <fullName evidence="5">Fungal-specific transcription factor domain-containing protein</fullName>
    </submittedName>
</protein>
<dbReference type="PANTHER" id="PTHR46910:SF38">
    <property type="entry name" value="ZN(2)-C6 FUNGAL-TYPE DOMAIN-CONTAINING PROTEIN"/>
    <property type="match status" value="1"/>
</dbReference>
<dbReference type="GO" id="GO:0000981">
    <property type="term" value="F:DNA-binding transcription factor activity, RNA polymerase II-specific"/>
    <property type="evidence" value="ECO:0007669"/>
    <property type="project" value="InterPro"/>
</dbReference>
<keyword evidence="2" id="KW-0539">Nucleus</keyword>
<dbReference type="PANTHER" id="PTHR46910">
    <property type="entry name" value="TRANSCRIPTION FACTOR PDR1"/>
    <property type="match status" value="1"/>
</dbReference>
<dbReference type="Gene3D" id="4.10.240.10">
    <property type="entry name" value="Zn(2)-C6 fungal-type DNA-binding domain"/>
    <property type="match status" value="1"/>
</dbReference>
<feature type="domain" description="Zn(2)-C6 fungal-type" evidence="4">
    <location>
        <begin position="21"/>
        <end position="54"/>
    </location>
</feature>
<evidence type="ECO:0000313" key="5">
    <source>
        <dbReference type="EMBL" id="KAJ7629572.1"/>
    </source>
</evidence>
<evidence type="ECO:0000256" key="2">
    <source>
        <dbReference type="ARBA" id="ARBA00023242"/>
    </source>
</evidence>
<dbReference type="GO" id="GO:0003677">
    <property type="term" value="F:DNA binding"/>
    <property type="evidence" value="ECO:0007669"/>
    <property type="project" value="InterPro"/>
</dbReference>
<feature type="coiled-coil region" evidence="3">
    <location>
        <begin position="68"/>
        <end position="95"/>
    </location>
</feature>
<dbReference type="InterPro" id="IPR036864">
    <property type="entry name" value="Zn2-C6_fun-type_DNA-bd_sf"/>
</dbReference>
<dbReference type="PROSITE" id="PS00463">
    <property type="entry name" value="ZN2_CY6_FUNGAL_1"/>
    <property type="match status" value="1"/>
</dbReference>
<dbReference type="SMART" id="SM00906">
    <property type="entry name" value="Fungal_trans"/>
    <property type="match status" value="1"/>
</dbReference>
<proteinExistence type="predicted"/>
<dbReference type="PROSITE" id="PS50048">
    <property type="entry name" value="ZN2_CY6_FUNGAL_2"/>
    <property type="match status" value="1"/>
</dbReference>
<dbReference type="SMART" id="SM00066">
    <property type="entry name" value="GAL4"/>
    <property type="match status" value="1"/>
</dbReference>
<evidence type="ECO:0000313" key="6">
    <source>
        <dbReference type="Proteomes" id="UP001221757"/>
    </source>
</evidence>
<evidence type="ECO:0000259" key="4">
    <source>
        <dbReference type="PROSITE" id="PS50048"/>
    </source>
</evidence>
<dbReference type="InterPro" id="IPR050987">
    <property type="entry name" value="AtrR-like"/>
</dbReference>
<dbReference type="Pfam" id="PF04082">
    <property type="entry name" value="Fungal_trans"/>
    <property type="match status" value="1"/>
</dbReference>
<dbReference type="EMBL" id="JARKIE010000541">
    <property type="protein sequence ID" value="KAJ7629572.1"/>
    <property type="molecule type" value="Genomic_DNA"/>
</dbReference>
<reference evidence="5" key="1">
    <citation type="submission" date="2023-03" db="EMBL/GenBank/DDBJ databases">
        <title>Massive genome expansion in bonnet fungi (Mycena s.s.) driven by repeated elements and novel gene families across ecological guilds.</title>
        <authorList>
            <consortium name="Lawrence Berkeley National Laboratory"/>
            <person name="Harder C.B."/>
            <person name="Miyauchi S."/>
            <person name="Viragh M."/>
            <person name="Kuo A."/>
            <person name="Thoen E."/>
            <person name="Andreopoulos B."/>
            <person name="Lu D."/>
            <person name="Skrede I."/>
            <person name="Drula E."/>
            <person name="Henrissat B."/>
            <person name="Morin E."/>
            <person name="Kohler A."/>
            <person name="Barry K."/>
            <person name="LaButti K."/>
            <person name="Morin E."/>
            <person name="Salamov A."/>
            <person name="Lipzen A."/>
            <person name="Mereny Z."/>
            <person name="Hegedus B."/>
            <person name="Baldrian P."/>
            <person name="Stursova M."/>
            <person name="Weitz H."/>
            <person name="Taylor A."/>
            <person name="Grigoriev I.V."/>
            <person name="Nagy L.G."/>
            <person name="Martin F."/>
            <person name="Kauserud H."/>
        </authorList>
    </citation>
    <scope>NUCLEOTIDE SEQUENCE</scope>
    <source>
        <strain evidence="5">CBHHK067</strain>
    </source>
</reference>
<keyword evidence="3" id="KW-0175">Coiled coil</keyword>
<dbReference type="GO" id="GO:0008270">
    <property type="term" value="F:zinc ion binding"/>
    <property type="evidence" value="ECO:0007669"/>
    <property type="project" value="InterPro"/>
</dbReference>
<evidence type="ECO:0000256" key="1">
    <source>
        <dbReference type="ARBA" id="ARBA00022723"/>
    </source>
</evidence>
<sequence>MSSDEDYWNEHQGKKRRVRRACDVCRRKKIRCDGSQMPGERCSTCIDGNLDCTYLQIPTKRPPPQSSYEALEARLEDAEALIRQLRNQLASAVFANSTPSKVPGIDNTNVITPTNNSMPNRSVADVGANDTWDGCTASMYLLRTALRHLNAPTPPPNPDDLIHLELARGLESLSLGAAPERRFLGKSSGASLIKTAIDLKEDWGNRSPRTQAYTFPEPALAAHLIELYFAHVNVYLALLHRPTFERAVEAGLHLRDDGFAATLLLVCAVGSRWSDDPRVFSHGGQMTGVPCARVPVADHLFGHATLYDLQYYCLAVQFLESSSAPQACWTLIGVGLRLAQDVGAHRRTAYMAPPSVERELWKRAFWALVYLDRTVSAGMGRTCAIQHDEHAALLSCRRSFIYLISAALTLTRRSNQPPGVPSRIAFFAALLRLNHILAFGTKILYSLTKVRVVHAIDDAWEASVVAELDSALNSWHDQVPEHLRWDPARVDPVFFDQSVALQCHYAHLQIMIHRPFIPMVRKSAPTVRSGLARYLHERGADVREHVEVQRRRKGAVPVFFNLHAVFTAGIVLLLNVWSGKRTGLVPDPTREIANVHKCMEVVRACEDRWQSAGLLWDILYELAAVGQLPLPNQTLHASRAADHDGDHNQRALVAPQQHMFDHPIHAQQFRESYTSAAPGSFAVQVETSAGNAAPLSLSWMEPSACDSNATGINGDPTQASRELEDMLRLFDHDTLAMWTDAPTNSSALSLRSVSRETA</sequence>
<dbReference type="CDD" id="cd00067">
    <property type="entry name" value="GAL4"/>
    <property type="match status" value="1"/>
</dbReference>
<keyword evidence="6" id="KW-1185">Reference proteome</keyword>
<dbReference type="AlphaFoldDB" id="A0AAD7BTN0"/>
<dbReference type="InterPro" id="IPR001138">
    <property type="entry name" value="Zn2Cys6_DnaBD"/>
</dbReference>
<dbReference type="Pfam" id="PF00172">
    <property type="entry name" value="Zn_clus"/>
    <property type="match status" value="1"/>
</dbReference>
<dbReference type="SUPFAM" id="SSF57701">
    <property type="entry name" value="Zn2/Cys6 DNA-binding domain"/>
    <property type="match status" value="1"/>
</dbReference>
<comment type="caution">
    <text evidence="5">The sequence shown here is derived from an EMBL/GenBank/DDBJ whole genome shotgun (WGS) entry which is preliminary data.</text>
</comment>
<dbReference type="CDD" id="cd12148">
    <property type="entry name" value="fungal_TF_MHR"/>
    <property type="match status" value="1"/>
</dbReference>
<accession>A0AAD7BTN0</accession>
<evidence type="ECO:0000256" key="3">
    <source>
        <dbReference type="SAM" id="Coils"/>
    </source>
</evidence>
<organism evidence="5 6">
    <name type="scientific">Mycena rosella</name>
    <name type="common">Pink bonnet</name>
    <name type="synonym">Agaricus rosellus</name>
    <dbReference type="NCBI Taxonomy" id="1033263"/>
    <lineage>
        <taxon>Eukaryota</taxon>
        <taxon>Fungi</taxon>
        <taxon>Dikarya</taxon>
        <taxon>Basidiomycota</taxon>
        <taxon>Agaricomycotina</taxon>
        <taxon>Agaricomycetes</taxon>
        <taxon>Agaricomycetidae</taxon>
        <taxon>Agaricales</taxon>
        <taxon>Marasmiineae</taxon>
        <taxon>Mycenaceae</taxon>
        <taxon>Mycena</taxon>
    </lineage>
</organism>